<feature type="compositionally biased region" description="Basic and acidic residues" evidence="2">
    <location>
        <begin position="836"/>
        <end position="848"/>
    </location>
</feature>
<dbReference type="PANTHER" id="PTHR37015">
    <property type="entry name" value="REVERSE TRANSCRIPTASE DOMAIN-CONTAINING PROTEIN"/>
    <property type="match status" value="1"/>
</dbReference>
<reference evidence="3" key="1">
    <citation type="submission" date="2022-07" db="EMBL/GenBank/DDBJ databases">
        <title>Fungi with potential for degradation of polypropylene.</title>
        <authorList>
            <person name="Gostincar C."/>
        </authorList>
    </citation>
    <scope>NUCLEOTIDE SEQUENCE</scope>
    <source>
        <strain evidence="3">EXF-13308</strain>
    </source>
</reference>
<evidence type="ECO:0000256" key="1">
    <source>
        <dbReference type="SAM" id="Coils"/>
    </source>
</evidence>
<keyword evidence="3" id="KW-0808">Transferase</keyword>
<dbReference type="InterPro" id="IPR018247">
    <property type="entry name" value="EF_Hand_1_Ca_BS"/>
</dbReference>
<dbReference type="Proteomes" id="UP001174694">
    <property type="component" value="Unassembled WGS sequence"/>
</dbReference>
<keyword evidence="1" id="KW-0175">Coiled coil</keyword>
<comment type="caution">
    <text evidence="3">The sequence shown here is derived from an EMBL/GenBank/DDBJ whole genome shotgun (WGS) entry which is preliminary data.</text>
</comment>
<evidence type="ECO:0000313" key="4">
    <source>
        <dbReference type="Proteomes" id="UP001174694"/>
    </source>
</evidence>
<protein>
    <submittedName>
        <fullName evidence="3">Reverse transcriptase protein</fullName>
    </submittedName>
</protein>
<name>A0AA38RE64_9PEZI</name>
<dbReference type="GO" id="GO:0003964">
    <property type="term" value="F:RNA-directed DNA polymerase activity"/>
    <property type="evidence" value="ECO:0007669"/>
    <property type="project" value="UniProtKB-KW"/>
</dbReference>
<sequence length="965" mass="109128">MAASGSVFSDTLRDITTTKLDELSRRRADFEQRKAALVLSAKQDDDLVTRLGALSAGLKQIFSLKTDKRGRVESRYPKHARVERELRTLDRFLAQARYDPSVSAKTLGAWEESLLKYLDTQSMKFQFATLYGQLVTEWLSSSGGSGSTQDASGEGDSSQAETFEDVGNARRLSFRMQWEEAVFKPALVDEVQLRSFLNELFGKNGGDTWRQSTFKALKKLREDVAAFESQLSAPGQFTVWSVKWAIQGLLASDLLSDEKREVLKDFKNNDVILTEIADVLNMRIAALESWSWGTSVYVEQRRKISGVYNTHMKEDLLQAIFLQFIGVKWSVFFKKALRDFRKEKTGAWKPLRKDLPKVDQKRLSYYLGPLSAKGCLQDVRKTIHRKEYFLSRLLGSENQTFELVDGEEEAVAMPPPAPAPLRAAMPMMRMVRARAGGPQDQSDAEFVAHDDEDDYDDTSPPKRPMEMKQKLVHLLSTEIAVNTHLHGELTAFRSVFKDWESQLPHETILNILEFFGVSDTWSEFFNRFLETPLKYVDDDVSAPARTRRRGTPTSHALSDLFGEIVLFCLDFAVNQSTDGQVLWRVQDDIWFWSPDHATAVTAWKTVEHFAAVTSTCTNPSKSGTVRISREPDLNLQIDRGLPRGEIRWGFLSLSPRTGRFEIDQEMVEKQIEDLRGQLQEKGNSIFAFIQTWNTYVGTFFSSNFGKPANCFGRDHVDKMLATHEHIQREVFRGSANAPSVADHLKKTIERRFGGTGVPDGFLFFPVELGGLELQSPFITLLQIRDSVLESPEDLFDKLGESERAAYELAKRRFDDRHSPSGPLLGRGGLPRQPRLAADDGGSHDPDLDRDNFMGFEEYVRHREEFDFGHADQVHDVFAQLMEGPGEEPVESSEEVQAAVEALGSQAGLRGITGNWHAMEPYWRWVAAMYGPEVVGTFGGLSIVDGGLLPMGMVRMFRDKRVQWQG</sequence>
<feature type="coiled-coil region" evidence="1">
    <location>
        <begin position="13"/>
        <end position="40"/>
    </location>
</feature>
<feature type="compositionally biased region" description="Low complexity" evidence="2">
    <location>
        <begin position="819"/>
        <end position="835"/>
    </location>
</feature>
<feature type="region of interest" description="Disordered" evidence="2">
    <location>
        <begin position="810"/>
        <end position="848"/>
    </location>
</feature>
<dbReference type="EMBL" id="JANBVO010000017">
    <property type="protein sequence ID" value="KAJ9144062.1"/>
    <property type="molecule type" value="Genomic_DNA"/>
</dbReference>
<keyword evidence="3" id="KW-0695">RNA-directed DNA polymerase</keyword>
<gene>
    <name evidence="3" type="ORF">NKR23_g6164</name>
</gene>
<dbReference type="PROSITE" id="PS00018">
    <property type="entry name" value="EF_HAND_1"/>
    <property type="match status" value="1"/>
</dbReference>
<evidence type="ECO:0000256" key="2">
    <source>
        <dbReference type="SAM" id="MobiDB-lite"/>
    </source>
</evidence>
<feature type="region of interest" description="Disordered" evidence="2">
    <location>
        <begin position="434"/>
        <end position="463"/>
    </location>
</feature>
<dbReference type="AlphaFoldDB" id="A0AA38RE64"/>
<organism evidence="3 4">
    <name type="scientific">Pleurostoma richardsiae</name>
    <dbReference type="NCBI Taxonomy" id="41990"/>
    <lineage>
        <taxon>Eukaryota</taxon>
        <taxon>Fungi</taxon>
        <taxon>Dikarya</taxon>
        <taxon>Ascomycota</taxon>
        <taxon>Pezizomycotina</taxon>
        <taxon>Sordariomycetes</taxon>
        <taxon>Sordariomycetidae</taxon>
        <taxon>Calosphaeriales</taxon>
        <taxon>Pleurostomataceae</taxon>
        <taxon>Pleurostoma</taxon>
    </lineage>
</organism>
<accession>A0AA38RE64</accession>
<proteinExistence type="predicted"/>
<keyword evidence="3" id="KW-0548">Nucleotidyltransferase</keyword>
<keyword evidence="4" id="KW-1185">Reference proteome</keyword>
<evidence type="ECO:0000313" key="3">
    <source>
        <dbReference type="EMBL" id="KAJ9144062.1"/>
    </source>
</evidence>
<dbReference type="PANTHER" id="PTHR37015:SF2">
    <property type="entry name" value="REVERSE TRANSCRIPTASE DOMAIN-CONTAINING PROTEIN"/>
    <property type="match status" value="1"/>
</dbReference>